<evidence type="ECO:0000256" key="1">
    <source>
        <dbReference type="SAM" id="Phobius"/>
    </source>
</evidence>
<keyword evidence="1" id="KW-0812">Transmembrane</keyword>
<sequence>MKLTTWPRAVAVALAGTAALAVVVLAFLWPSVTSKVHEIPVAVVGDSPAVTSRLSEQFDVTTAASRDDAVQRIESRDVYGAVVLGPTPEVLTASANGAVVGQMLTGVASAMNAQVTDVVPLASTDARGAGLSAMAFPLVIGGIIGGVVISMTTRGVWRRLLATAVYGVGAGVVVVAITQGWFGILHGPVLLDVAAAALAVLAVSAPIVGLTSIIGPAGIGVVAVLMMFVGNQIAGATQPAQFLPAPWGAIGQFLPPGAGSTLMRTLSYFPEASTAQAWWVLIAWVALGGVFMAVGHRTTTAATRASIVRASSVAEPERVAL</sequence>
<keyword evidence="1" id="KW-0472">Membrane</keyword>
<keyword evidence="3" id="KW-1185">Reference proteome</keyword>
<dbReference type="EMBL" id="LVHI01000012">
    <property type="protein sequence ID" value="OAK54441.1"/>
    <property type="molecule type" value="Genomic_DNA"/>
</dbReference>
<dbReference type="RefSeq" id="WP_068424620.1">
    <property type="nucleotide sequence ID" value="NZ_LVHI01000012.1"/>
</dbReference>
<dbReference type="Proteomes" id="UP000077519">
    <property type="component" value="Unassembled WGS sequence"/>
</dbReference>
<keyword evidence="1" id="KW-1133">Transmembrane helix</keyword>
<feature type="transmembrane region" description="Helical" evidence="1">
    <location>
        <begin position="217"/>
        <end position="234"/>
    </location>
</feature>
<organism evidence="2 3">
    <name type="scientific">Rhodococcoides kyotonense</name>
    <dbReference type="NCBI Taxonomy" id="398843"/>
    <lineage>
        <taxon>Bacteria</taxon>
        <taxon>Bacillati</taxon>
        <taxon>Actinomycetota</taxon>
        <taxon>Actinomycetes</taxon>
        <taxon>Mycobacteriales</taxon>
        <taxon>Nocardiaceae</taxon>
        <taxon>Rhodococcoides</taxon>
    </lineage>
</organism>
<accession>A0A177YG63</accession>
<name>A0A177YG63_9NOCA</name>
<feature type="transmembrane region" description="Helical" evidence="1">
    <location>
        <begin position="276"/>
        <end position="294"/>
    </location>
</feature>
<evidence type="ECO:0000313" key="2">
    <source>
        <dbReference type="EMBL" id="OAK54441.1"/>
    </source>
</evidence>
<evidence type="ECO:0000313" key="3">
    <source>
        <dbReference type="Proteomes" id="UP000077519"/>
    </source>
</evidence>
<feature type="transmembrane region" description="Helical" evidence="1">
    <location>
        <begin position="161"/>
        <end position="184"/>
    </location>
</feature>
<evidence type="ECO:0008006" key="4">
    <source>
        <dbReference type="Google" id="ProtNLM"/>
    </source>
</evidence>
<feature type="transmembrane region" description="Helical" evidence="1">
    <location>
        <begin position="190"/>
        <end position="210"/>
    </location>
</feature>
<feature type="transmembrane region" description="Helical" evidence="1">
    <location>
        <begin position="129"/>
        <end position="149"/>
    </location>
</feature>
<dbReference type="AlphaFoldDB" id="A0A177YG63"/>
<reference evidence="2 3" key="1">
    <citation type="submission" date="2016-03" db="EMBL/GenBank/DDBJ databases">
        <title>Genome sequence of Rhodococcus kyotonensis KB10.</title>
        <authorList>
            <person name="Jeong H."/>
            <person name="Hong C.E."/>
            <person name="Jo S.H."/>
            <person name="Park J.M."/>
        </authorList>
    </citation>
    <scope>NUCLEOTIDE SEQUENCE [LARGE SCALE GENOMIC DNA]</scope>
    <source>
        <strain evidence="2 3">KB10</strain>
    </source>
</reference>
<proteinExistence type="predicted"/>
<gene>
    <name evidence="2" type="ORF">A3K89_03435</name>
</gene>
<protein>
    <recommendedName>
        <fullName evidence="4">ABC transporter permease</fullName>
    </recommendedName>
</protein>
<comment type="caution">
    <text evidence="2">The sequence shown here is derived from an EMBL/GenBank/DDBJ whole genome shotgun (WGS) entry which is preliminary data.</text>
</comment>